<protein>
    <recommendedName>
        <fullName evidence="5">Outer membrane efflux protein</fullName>
    </recommendedName>
</protein>
<dbReference type="PANTHER" id="PTHR30203">
    <property type="entry name" value="OUTER MEMBRANE CATION EFFLUX PROTEIN"/>
    <property type="match status" value="1"/>
</dbReference>
<comment type="similarity">
    <text evidence="1">Belongs to the outer membrane factor (OMF) (TC 1.B.17) family.</text>
</comment>
<proteinExistence type="inferred from homology"/>
<name>A0A0D0GX48_9SPHI</name>
<dbReference type="InterPro" id="IPR010131">
    <property type="entry name" value="MdtP/NodT-like"/>
</dbReference>
<accession>A0A0D0GX48</accession>
<dbReference type="SUPFAM" id="SSF56954">
    <property type="entry name" value="Outer membrane efflux proteins (OEP)"/>
    <property type="match status" value="1"/>
</dbReference>
<organism evidence="3 4">
    <name type="scientific">Pedobacter lusitanus</name>
    <dbReference type="NCBI Taxonomy" id="1503925"/>
    <lineage>
        <taxon>Bacteria</taxon>
        <taxon>Pseudomonadati</taxon>
        <taxon>Bacteroidota</taxon>
        <taxon>Sphingobacteriia</taxon>
        <taxon>Sphingobacteriales</taxon>
        <taxon>Sphingobacteriaceae</taxon>
        <taxon>Pedobacter</taxon>
    </lineage>
</organism>
<feature type="chain" id="PRO_5002227886" description="Outer membrane efflux protein" evidence="2">
    <location>
        <begin position="26"/>
        <end position="435"/>
    </location>
</feature>
<dbReference type="GO" id="GO:0015562">
    <property type="term" value="F:efflux transmembrane transporter activity"/>
    <property type="evidence" value="ECO:0007669"/>
    <property type="project" value="InterPro"/>
</dbReference>
<dbReference type="AlphaFoldDB" id="A0A0D0GX48"/>
<reference evidence="3 4" key="1">
    <citation type="submission" date="2015-01" db="EMBL/GenBank/DDBJ databases">
        <title>Draft genome sequence of Pedobacter sp. NL19 isolated from sludge of an effluent treatment pond in an abandoned uranium mine.</title>
        <authorList>
            <person name="Santos T."/>
            <person name="Caetano T."/>
            <person name="Covas C."/>
            <person name="Cruz A."/>
            <person name="Mendo S."/>
        </authorList>
    </citation>
    <scope>NUCLEOTIDE SEQUENCE [LARGE SCALE GENOMIC DNA]</scope>
    <source>
        <strain evidence="3 4">NL19</strain>
    </source>
</reference>
<dbReference type="Pfam" id="PF02321">
    <property type="entry name" value="OEP"/>
    <property type="match status" value="2"/>
</dbReference>
<comment type="caution">
    <text evidence="3">The sequence shown here is derived from an EMBL/GenBank/DDBJ whole genome shotgun (WGS) entry which is preliminary data.</text>
</comment>
<evidence type="ECO:0000256" key="1">
    <source>
        <dbReference type="ARBA" id="ARBA00007613"/>
    </source>
</evidence>
<dbReference type="EMBL" id="JXRA01000002">
    <property type="protein sequence ID" value="KIO79031.1"/>
    <property type="molecule type" value="Genomic_DNA"/>
</dbReference>
<sequence length="435" mass="50481">MQSKFLLSVFLVCLCFMMNINSSYARDDGYANERDTLSVTLKEAEDLFIKNNLSLIASRYSIDQAKAQVITARLFENPQLGYETGLYNTGTKKFFDMSKENGQRAANISQLFQTAGKRNKNIQLAKINVQQAEYQFFDLLRTLKYTLRTDFYKIYYQEQSAKVYAKEISSLSKTLSGFQQQYAKENIALKEVLRIQSQLYTLQSELNELKDGIDDVQSEFKLLIRTDAKKYIVPRLEFNLDGKNVLQQVTYKNLLDSAYNNRYDLKVAHSAVDYSKLNLRLQKSMAMPDVTLSVTYDKQGSYIRHYTGLGISIPLPLFNRNQGNIRQAKIAIDADQLALTQQEEQIQSDLDNSYQSADRLERLYNSFDPAFKTDFNHLIEEVFKNYQKHNISLLEFLDFYDSYKTNTLQLNNLQLNRISSLEQLNYITGTQFFNQ</sequence>
<evidence type="ECO:0000313" key="4">
    <source>
        <dbReference type="Proteomes" id="UP000032049"/>
    </source>
</evidence>
<evidence type="ECO:0000313" key="3">
    <source>
        <dbReference type="EMBL" id="KIO79031.1"/>
    </source>
</evidence>
<dbReference type="Proteomes" id="UP000032049">
    <property type="component" value="Unassembled WGS sequence"/>
</dbReference>
<keyword evidence="2" id="KW-0732">Signal</keyword>
<gene>
    <name evidence="3" type="ORF">TH53_00250</name>
</gene>
<keyword evidence="4" id="KW-1185">Reference proteome</keyword>
<feature type="signal peptide" evidence="2">
    <location>
        <begin position="1"/>
        <end position="25"/>
    </location>
</feature>
<dbReference type="STRING" id="1503925.TH53_00250"/>
<evidence type="ECO:0000256" key="2">
    <source>
        <dbReference type="SAM" id="SignalP"/>
    </source>
</evidence>
<dbReference type="Gene3D" id="1.20.1600.10">
    <property type="entry name" value="Outer membrane efflux proteins (OEP)"/>
    <property type="match status" value="1"/>
</dbReference>
<evidence type="ECO:0008006" key="5">
    <source>
        <dbReference type="Google" id="ProtNLM"/>
    </source>
</evidence>
<dbReference type="InterPro" id="IPR003423">
    <property type="entry name" value="OMP_efflux"/>
</dbReference>
<dbReference type="PANTHER" id="PTHR30203:SF23">
    <property type="entry name" value="OUTER MEMBRANE EFFLUX PROTEIN"/>
    <property type="match status" value="1"/>
</dbReference>